<dbReference type="AlphaFoldDB" id="A0A2P2C1R3"/>
<name>A0A2P2C1R3_9ZZZZ</name>
<protein>
    <submittedName>
        <fullName evidence="2">Uncharacterized protein</fullName>
    </submittedName>
</protein>
<proteinExistence type="predicted"/>
<gene>
    <name evidence="2" type="ORF">NOCA2310087</name>
</gene>
<sequence length="59" mass="6649">MGTRPSSWRRSLRHSPQLHPLPHSLQGSRNACLPSWVKQLLKADCLSGRFGLIRGKDLT</sequence>
<accession>A0A2P2C1R3</accession>
<reference evidence="2" key="1">
    <citation type="submission" date="2015-08" db="EMBL/GenBank/DDBJ databases">
        <authorList>
            <person name="Babu N.S."/>
            <person name="Beckwith C.J."/>
            <person name="Beseler K.G."/>
            <person name="Brison A."/>
            <person name="Carone J.V."/>
            <person name="Caskin T.P."/>
            <person name="Diamond M."/>
            <person name="Durham M.E."/>
            <person name="Foxe J.M."/>
            <person name="Go M."/>
            <person name="Henderson B.A."/>
            <person name="Jones I.B."/>
            <person name="McGettigan J.A."/>
            <person name="Micheletti S.J."/>
            <person name="Nasrallah M.E."/>
            <person name="Ortiz D."/>
            <person name="Piller C.R."/>
            <person name="Privatt S.R."/>
            <person name="Schneider S.L."/>
            <person name="Sharp S."/>
            <person name="Smith T.C."/>
            <person name="Stanton J.D."/>
            <person name="Ullery H.E."/>
            <person name="Wilson R.J."/>
            <person name="Serrano M.G."/>
            <person name="Buck G."/>
            <person name="Lee V."/>
            <person name="Wang Y."/>
            <person name="Carvalho R."/>
            <person name="Voegtly L."/>
            <person name="Shi R."/>
            <person name="Duckworth R."/>
            <person name="Johnson A."/>
            <person name="Loviza R."/>
            <person name="Walstead R."/>
            <person name="Shah Z."/>
            <person name="Kiflezghi M."/>
            <person name="Wade K."/>
            <person name="Ball S.L."/>
            <person name="Bradley K.W."/>
            <person name="Asai D.J."/>
            <person name="Bowman C.A."/>
            <person name="Russell D.A."/>
            <person name="Pope W.H."/>
            <person name="Jacobs-Sera D."/>
            <person name="Hendrix R.W."/>
            <person name="Hatfull G.F."/>
        </authorList>
    </citation>
    <scope>NUCLEOTIDE SEQUENCE</scope>
</reference>
<dbReference type="EMBL" id="CZKA01000025">
    <property type="protein sequence ID" value="CUR55957.1"/>
    <property type="molecule type" value="Genomic_DNA"/>
</dbReference>
<organism evidence="2">
    <name type="scientific">metagenome</name>
    <dbReference type="NCBI Taxonomy" id="256318"/>
    <lineage>
        <taxon>unclassified sequences</taxon>
        <taxon>metagenomes</taxon>
    </lineage>
</organism>
<evidence type="ECO:0000313" key="2">
    <source>
        <dbReference type="EMBL" id="CUR55957.1"/>
    </source>
</evidence>
<evidence type="ECO:0000256" key="1">
    <source>
        <dbReference type="SAM" id="MobiDB-lite"/>
    </source>
</evidence>
<feature type="region of interest" description="Disordered" evidence="1">
    <location>
        <begin position="1"/>
        <end position="29"/>
    </location>
</feature>